<evidence type="ECO:0000256" key="3">
    <source>
        <dbReference type="ARBA" id="ARBA00022801"/>
    </source>
</evidence>
<dbReference type="GO" id="GO:0004180">
    <property type="term" value="F:carboxypeptidase activity"/>
    <property type="evidence" value="ECO:0007669"/>
    <property type="project" value="UniProtKB-KW"/>
</dbReference>
<dbReference type="SUPFAM" id="SSF56601">
    <property type="entry name" value="beta-lactamase/transpeptidase-like"/>
    <property type="match status" value="1"/>
</dbReference>
<evidence type="ECO:0000256" key="7">
    <source>
        <dbReference type="RuleBase" id="RU004016"/>
    </source>
</evidence>
<feature type="domain" description="Peptidase S11 D-alanyl-D-alanine carboxypeptidase A N-terminal" evidence="9">
    <location>
        <begin position="41"/>
        <end position="264"/>
    </location>
</feature>
<evidence type="ECO:0000256" key="8">
    <source>
        <dbReference type="SAM" id="SignalP"/>
    </source>
</evidence>
<reference evidence="11" key="1">
    <citation type="journal article" date="2019" name="Int. J. Syst. Evol. Microbiol.">
        <title>The Global Catalogue of Microorganisms (GCM) 10K type strain sequencing project: providing services to taxonomists for standard genome sequencing and annotation.</title>
        <authorList>
            <consortium name="The Broad Institute Genomics Platform"/>
            <consortium name="The Broad Institute Genome Sequencing Center for Infectious Disease"/>
            <person name="Wu L."/>
            <person name="Ma J."/>
        </authorList>
    </citation>
    <scope>NUCLEOTIDE SEQUENCE [LARGE SCALE GENOMIC DNA]</scope>
    <source>
        <strain evidence="11">NBRC 105857</strain>
    </source>
</reference>
<keyword evidence="2 8" id="KW-0732">Signal</keyword>
<comment type="caution">
    <text evidence="10">The sequence shown here is derived from an EMBL/GenBank/DDBJ whole genome shotgun (WGS) entry which is preliminary data.</text>
</comment>
<evidence type="ECO:0000313" key="10">
    <source>
        <dbReference type="EMBL" id="GLR26405.1"/>
    </source>
</evidence>
<comment type="similarity">
    <text evidence="1 7">Belongs to the peptidase S11 family.</text>
</comment>
<dbReference type="RefSeq" id="WP_284280982.1">
    <property type="nucleotide sequence ID" value="NZ_BSOJ01000015.1"/>
</dbReference>
<dbReference type="Pfam" id="PF00768">
    <property type="entry name" value="Peptidase_S11"/>
    <property type="match status" value="1"/>
</dbReference>
<keyword evidence="10" id="KW-0121">Carboxypeptidase</keyword>
<dbReference type="InterPro" id="IPR001967">
    <property type="entry name" value="Peptidase_S11_N"/>
</dbReference>
<keyword evidence="4" id="KW-0133">Cell shape</keyword>
<dbReference type="PANTHER" id="PTHR21581">
    <property type="entry name" value="D-ALANYL-D-ALANINE CARBOXYPEPTIDASE"/>
    <property type="match status" value="1"/>
</dbReference>
<accession>A0ABQ5YP87</accession>
<dbReference type="Proteomes" id="UP001156664">
    <property type="component" value="Unassembled WGS sequence"/>
</dbReference>
<keyword evidence="5" id="KW-0573">Peptidoglycan synthesis</keyword>
<dbReference type="PRINTS" id="PR00725">
    <property type="entry name" value="DADACBPTASE1"/>
</dbReference>
<name>A0ABQ5YP87_9BURK</name>
<feature type="signal peptide" evidence="8">
    <location>
        <begin position="1"/>
        <end position="24"/>
    </location>
</feature>
<evidence type="ECO:0000259" key="9">
    <source>
        <dbReference type="Pfam" id="PF00768"/>
    </source>
</evidence>
<evidence type="ECO:0000256" key="1">
    <source>
        <dbReference type="ARBA" id="ARBA00007164"/>
    </source>
</evidence>
<gene>
    <name evidence="10" type="primary">pbpG</name>
    <name evidence="10" type="ORF">GCM10007875_14950</name>
</gene>
<evidence type="ECO:0000256" key="2">
    <source>
        <dbReference type="ARBA" id="ARBA00022729"/>
    </source>
</evidence>
<dbReference type="Gene3D" id="3.40.710.10">
    <property type="entry name" value="DD-peptidase/beta-lactamase superfamily"/>
    <property type="match status" value="1"/>
</dbReference>
<sequence length="295" mass="32936">MNKAIALCACVLISAVSLPSTASAQSGSDGREIGLQRAYDPLSLKSSVALVADANTHEVLFAKNPQVVLPIASISKLMTIMVNLEANLDLNEKIEITTDDIDRIKHTRSRLKPGMVFTRRELMHLALMASENRAAHALARNYPGGMQACVAKMNEKARQLGMLHTQFVEPTGLSDENKSTANDLARMVMQAHKFHLIREYTTDPEFSVETRWGPLQFHNTNRLVKKHDWDIEVQKTGFINEAGRCLVMQTKVAGRELVIVLLDSVGTLTRFADAERIRKYIRSGEMFKTSMLNDQ</sequence>
<dbReference type="InterPro" id="IPR012338">
    <property type="entry name" value="Beta-lactam/transpept-like"/>
</dbReference>
<evidence type="ECO:0000256" key="5">
    <source>
        <dbReference type="ARBA" id="ARBA00022984"/>
    </source>
</evidence>
<evidence type="ECO:0000313" key="11">
    <source>
        <dbReference type="Proteomes" id="UP001156664"/>
    </source>
</evidence>
<protein>
    <submittedName>
        <fullName evidence="10">D-alanyl-D-alanine carboxypeptidase</fullName>
    </submittedName>
</protein>
<dbReference type="EMBL" id="BSOJ01000015">
    <property type="protein sequence ID" value="GLR26405.1"/>
    <property type="molecule type" value="Genomic_DNA"/>
</dbReference>
<evidence type="ECO:0000256" key="6">
    <source>
        <dbReference type="ARBA" id="ARBA00023316"/>
    </source>
</evidence>
<keyword evidence="10" id="KW-0645">Protease</keyword>
<evidence type="ECO:0000256" key="4">
    <source>
        <dbReference type="ARBA" id="ARBA00022960"/>
    </source>
</evidence>
<dbReference type="NCBIfam" id="NF008668">
    <property type="entry name" value="PRK11669.1"/>
    <property type="match status" value="1"/>
</dbReference>
<keyword evidence="3" id="KW-0378">Hydrolase</keyword>
<feature type="chain" id="PRO_5046889602" evidence="8">
    <location>
        <begin position="25"/>
        <end position="295"/>
    </location>
</feature>
<proteinExistence type="inferred from homology"/>
<organism evidence="10 11">
    <name type="scientific">Limnobacter litoralis</name>
    <dbReference type="NCBI Taxonomy" id="481366"/>
    <lineage>
        <taxon>Bacteria</taxon>
        <taxon>Pseudomonadati</taxon>
        <taxon>Pseudomonadota</taxon>
        <taxon>Betaproteobacteria</taxon>
        <taxon>Burkholderiales</taxon>
        <taxon>Burkholderiaceae</taxon>
        <taxon>Limnobacter</taxon>
    </lineage>
</organism>
<keyword evidence="6" id="KW-0961">Cell wall biogenesis/degradation</keyword>
<dbReference type="PANTHER" id="PTHR21581:SF26">
    <property type="entry name" value="D-ALANYL-D-ALANINE ENDOPEPTIDASE"/>
    <property type="match status" value="1"/>
</dbReference>
<dbReference type="InterPro" id="IPR018044">
    <property type="entry name" value="Peptidase_S11"/>
</dbReference>
<keyword evidence="11" id="KW-1185">Reference proteome</keyword>